<evidence type="ECO:0000313" key="3">
    <source>
        <dbReference type="Proteomes" id="UP000244128"/>
    </source>
</evidence>
<accession>A0A2T5HYX6</accession>
<protein>
    <submittedName>
        <fullName evidence="2">Cobalt-zinc-cadmium efflux system outer membrane protein</fullName>
    </submittedName>
</protein>
<dbReference type="PANTHER" id="PTHR30203">
    <property type="entry name" value="OUTER MEMBRANE CATION EFFLUX PROTEIN"/>
    <property type="match status" value="1"/>
</dbReference>
<sequence length="476" mass="52951">MKLSDLFIALRYLVAPKLRGMLLGSIILLSFSAQIESAGADSFNKLSGGKNDYLANSINSDDKNDLTLRDAINLALLQNPELAAFSKEMRALEGITLQAGLLRNPELSVNVENIGNIQKLSGDINSAHAVAQEVVQQLTTIRIGQLIELGGKRAARVSAALLGEDLAAKDYEIRRVEIIARVANVYTEVLAAQERLRLAEEIRQVAQIVVNSVTERVQGGKVAPIEETRVKVGLSTTRIEYEQAQRDLISARRRLALLWDNSSPQFNRALGNLEILIPPPSFQMLEERVLNNPMALRAMKNIEQRKALLEVEQTRRIPNLTINAGVVHHALLGGNTAVASVMIPLPLFDRNQGNIKDAYQRVDKAVDEQAAMELRLKTELAQSYEAMSAAWNEINILRDEVLPGAKSAFHVMRRGYELGKFGLLEMLDAQRILFQNQVLYVRALANYQRLVNDIERLIAGPIDSIKPNHEINIRQP</sequence>
<proteinExistence type="inferred from homology"/>
<reference evidence="2 3" key="1">
    <citation type="submission" date="2018-04" db="EMBL/GenBank/DDBJ databases">
        <title>Active sludge and wastewater microbial communities from Klosterneuburg, Austria.</title>
        <authorList>
            <person name="Wagner M."/>
        </authorList>
    </citation>
    <scope>NUCLEOTIDE SEQUENCE [LARGE SCALE GENOMIC DNA]</scope>
    <source>
        <strain evidence="2 3">Nm49</strain>
    </source>
</reference>
<dbReference type="Proteomes" id="UP000244128">
    <property type="component" value="Unassembled WGS sequence"/>
</dbReference>
<name>A0A2T5HYX6_9PROT</name>
<dbReference type="EMBL" id="QAOI01000013">
    <property type="protein sequence ID" value="PTQ76784.1"/>
    <property type="molecule type" value="Genomic_DNA"/>
</dbReference>
<gene>
    <name evidence="2" type="ORF">C8R26_11329</name>
</gene>
<dbReference type="AlphaFoldDB" id="A0A2T5HYX6"/>
<comment type="caution">
    <text evidence="2">The sequence shown here is derived from an EMBL/GenBank/DDBJ whole genome shotgun (WGS) entry which is preliminary data.</text>
</comment>
<dbReference type="InterPro" id="IPR003423">
    <property type="entry name" value="OMP_efflux"/>
</dbReference>
<dbReference type="InterPro" id="IPR010131">
    <property type="entry name" value="MdtP/NodT-like"/>
</dbReference>
<dbReference type="Pfam" id="PF02321">
    <property type="entry name" value="OEP"/>
    <property type="match status" value="2"/>
</dbReference>
<dbReference type="PANTHER" id="PTHR30203:SF24">
    <property type="entry name" value="BLR4935 PROTEIN"/>
    <property type="match status" value="1"/>
</dbReference>
<dbReference type="RefSeq" id="WP_107803438.1">
    <property type="nucleotide sequence ID" value="NZ_QAOI01000013.1"/>
</dbReference>
<comment type="similarity">
    <text evidence="1">Belongs to the outer membrane factor (OMF) (TC 1.B.17) family.</text>
</comment>
<dbReference type="GO" id="GO:0015562">
    <property type="term" value="F:efflux transmembrane transporter activity"/>
    <property type="evidence" value="ECO:0007669"/>
    <property type="project" value="InterPro"/>
</dbReference>
<dbReference type="SUPFAM" id="SSF56954">
    <property type="entry name" value="Outer membrane efflux proteins (OEP)"/>
    <property type="match status" value="1"/>
</dbReference>
<organism evidence="2 3">
    <name type="scientific">Nitrosomonas oligotropha</name>
    <dbReference type="NCBI Taxonomy" id="42354"/>
    <lineage>
        <taxon>Bacteria</taxon>
        <taxon>Pseudomonadati</taxon>
        <taxon>Pseudomonadota</taxon>
        <taxon>Betaproteobacteria</taxon>
        <taxon>Nitrosomonadales</taxon>
        <taxon>Nitrosomonadaceae</taxon>
        <taxon>Nitrosomonas</taxon>
    </lineage>
</organism>
<evidence type="ECO:0000256" key="1">
    <source>
        <dbReference type="ARBA" id="ARBA00007613"/>
    </source>
</evidence>
<dbReference type="Gene3D" id="1.20.1600.10">
    <property type="entry name" value="Outer membrane efflux proteins (OEP)"/>
    <property type="match status" value="1"/>
</dbReference>
<evidence type="ECO:0000313" key="2">
    <source>
        <dbReference type="EMBL" id="PTQ76784.1"/>
    </source>
</evidence>